<dbReference type="EC" id="6.3.2.1" evidence="4 13"/>
<sequence length="302" mass="33279">MIEVQTTSQLQEQLQDAREQGKTIGFVPTMGALHGGHQSLVRACAQTCDLVVVSIYVNPLQFGPHEDYHEYPRQLEKDRVLAEEAGCDVLFCPTDEEIYPDGYTQTVHVKQGANVLCGKSRPGHFDGVATVVLKLFMLVQPDFAFFGEKDAQQVAIIKQLVKEFFLPVTIVACPTVREDDGLAKSSRNANLTPAERQVAPKLYAALRDAAKSPTSQLSDLVQQVRQHLAALPLGCIDYVEAYEYPSLKKVEQSDGIVILALAYQFSKARLIDHILIDMNNRNGGLNDVSDNDESKIASCTGD</sequence>
<dbReference type="InterPro" id="IPR042176">
    <property type="entry name" value="Pantoate_ligase_C"/>
</dbReference>
<evidence type="ECO:0000313" key="15">
    <source>
        <dbReference type="Proteomes" id="UP000216207"/>
    </source>
</evidence>
<name>A0A268P2I3_SHOCL</name>
<evidence type="ECO:0000313" key="14">
    <source>
        <dbReference type="EMBL" id="PAE89974.1"/>
    </source>
</evidence>
<evidence type="ECO:0000256" key="13">
    <source>
        <dbReference type="HAMAP-Rule" id="MF_00158"/>
    </source>
</evidence>
<evidence type="ECO:0000256" key="5">
    <source>
        <dbReference type="ARBA" id="ARBA00014155"/>
    </source>
</evidence>
<dbReference type="HAMAP" id="MF_00158">
    <property type="entry name" value="PanC"/>
    <property type="match status" value="1"/>
</dbReference>
<evidence type="ECO:0000256" key="10">
    <source>
        <dbReference type="ARBA" id="ARBA00022840"/>
    </source>
</evidence>
<dbReference type="PANTHER" id="PTHR21299">
    <property type="entry name" value="CYTIDYLATE KINASE/PANTOATE-BETA-ALANINE LIGASE"/>
    <property type="match status" value="1"/>
</dbReference>
<comment type="subcellular location">
    <subcellularLocation>
        <location evidence="1 13">Cytoplasm</location>
    </subcellularLocation>
</comment>
<dbReference type="CDD" id="cd00560">
    <property type="entry name" value="PanC"/>
    <property type="match status" value="1"/>
</dbReference>
<evidence type="ECO:0000256" key="12">
    <source>
        <dbReference type="ARBA" id="ARBA00055042"/>
    </source>
</evidence>
<evidence type="ECO:0000256" key="2">
    <source>
        <dbReference type="ARBA" id="ARBA00004990"/>
    </source>
</evidence>
<evidence type="ECO:0000256" key="3">
    <source>
        <dbReference type="ARBA" id="ARBA00009256"/>
    </source>
</evidence>
<feature type="binding site" evidence="13">
    <location>
        <position position="153"/>
    </location>
    <ligand>
        <name>(R)-pantoate</name>
        <dbReference type="ChEBI" id="CHEBI:15980"/>
    </ligand>
</feature>
<dbReference type="UniPathway" id="UPA00028">
    <property type="reaction ID" value="UER00005"/>
</dbReference>
<dbReference type="AlphaFoldDB" id="A0A268P2I3"/>
<dbReference type="Gene3D" id="3.40.50.620">
    <property type="entry name" value="HUPs"/>
    <property type="match status" value="1"/>
</dbReference>
<feature type="binding site" evidence="13">
    <location>
        <begin position="147"/>
        <end position="150"/>
    </location>
    <ligand>
        <name>ATP</name>
        <dbReference type="ChEBI" id="CHEBI:30616"/>
    </ligand>
</feature>
<feature type="binding site" evidence="13">
    <location>
        <position position="61"/>
    </location>
    <ligand>
        <name>(R)-pantoate</name>
        <dbReference type="ChEBI" id="CHEBI:15980"/>
    </ligand>
</feature>
<comment type="catalytic activity">
    <reaction evidence="11 13">
        <text>(R)-pantoate + beta-alanine + ATP = (R)-pantothenate + AMP + diphosphate + H(+)</text>
        <dbReference type="Rhea" id="RHEA:10912"/>
        <dbReference type="ChEBI" id="CHEBI:15378"/>
        <dbReference type="ChEBI" id="CHEBI:15980"/>
        <dbReference type="ChEBI" id="CHEBI:29032"/>
        <dbReference type="ChEBI" id="CHEBI:30616"/>
        <dbReference type="ChEBI" id="CHEBI:33019"/>
        <dbReference type="ChEBI" id="CHEBI:57966"/>
        <dbReference type="ChEBI" id="CHEBI:456215"/>
        <dbReference type="EC" id="6.3.2.1"/>
    </reaction>
</comment>
<keyword evidence="8 13" id="KW-0566">Pantothenate biosynthesis</keyword>
<accession>A0A268P2I3</accession>
<dbReference type="OMA" id="CNHKLEP"/>
<comment type="pathway">
    <text evidence="2 13">Cofactor biosynthesis; (R)-pantothenate biosynthesis; (R)-pantothenate from (R)-pantoate and beta-alanine: step 1/1.</text>
</comment>
<organism evidence="14 15">
    <name type="scientific">Shouchella clausii</name>
    <name type="common">Alkalihalobacillus clausii</name>
    <dbReference type="NCBI Taxonomy" id="79880"/>
    <lineage>
        <taxon>Bacteria</taxon>
        <taxon>Bacillati</taxon>
        <taxon>Bacillota</taxon>
        <taxon>Bacilli</taxon>
        <taxon>Bacillales</taxon>
        <taxon>Bacillaceae</taxon>
        <taxon>Shouchella</taxon>
    </lineage>
</organism>
<dbReference type="SUPFAM" id="SSF52374">
    <property type="entry name" value="Nucleotidylyl transferase"/>
    <property type="match status" value="1"/>
</dbReference>
<dbReference type="EMBL" id="NPCC01000005">
    <property type="protein sequence ID" value="PAE89974.1"/>
    <property type="molecule type" value="Genomic_DNA"/>
</dbReference>
<dbReference type="NCBIfam" id="TIGR00018">
    <property type="entry name" value="panC"/>
    <property type="match status" value="1"/>
</dbReference>
<protein>
    <recommendedName>
        <fullName evidence="5 13">Pantothenate synthetase</fullName>
        <shortName evidence="13">PS</shortName>
        <ecNumber evidence="4 13">6.3.2.1</ecNumber>
    </recommendedName>
    <alternativeName>
        <fullName evidence="13">Pantoate--beta-alanine ligase</fullName>
    </alternativeName>
    <alternativeName>
        <fullName evidence="13">Pantoate-activating enzyme</fullName>
    </alternativeName>
</protein>
<comment type="caution">
    <text evidence="14">The sequence shown here is derived from an EMBL/GenBank/DDBJ whole genome shotgun (WGS) entry which is preliminary data.</text>
</comment>
<dbReference type="Proteomes" id="UP000216207">
    <property type="component" value="Unassembled WGS sequence"/>
</dbReference>
<evidence type="ECO:0000256" key="11">
    <source>
        <dbReference type="ARBA" id="ARBA00048258"/>
    </source>
</evidence>
<dbReference type="GO" id="GO:0005829">
    <property type="term" value="C:cytosol"/>
    <property type="evidence" value="ECO:0007669"/>
    <property type="project" value="TreeGrafter"/>
</dbReference>
<reference evidence="14 15" key="1">
    <citation type="submission" date="2017-07" db="EMBL/GenBank/DDBJ databases">
        <title>Isolation and whole genome analysis of endospore-forming bacteria from heroin.</title>
        <authorList>
            <person name="Kalinowski J."/>
            <person name="Ahrens B."/>
            <person name="Al-Dilaimi A."/>
            <person name="Winkler A."/>
            <person name="Wibberg D."/>
            <person name="Schleenbecker U."/>
            <person name="Ruckert C."/>
            <person name="Wolfel R."/>
            <person name="Grass G."/>
        </authorList>
    </citation>
    <scope>NUCLEOTIDE SEQUENCE [LARGE SCALE GENOMIC DNA]</scope>
    <source>
        <strain evidence="14 15">7539</strain>
    </source>
</reference>
<comment type="function">
    <text evidence="12 13">Catalyzes the condensation of pantoate with beta-alanine in an ATP-dependent reaction via a pantoyl-adenylate intermediate.</text>
</comment>
<feature type="binding site" evidence="13">
    <location>
        <position position="176"/>
    </location>
    <ligand>
        <name>ATP</name>
        <dbReference type="ChEBI" id="CHEBI:30616"/>
    </ligand>
</feature>
<evidence type="ECO:0000256" key="1">
    <source>
        <dbReference type="ARBA" id="ARBA00004496"/>
    </source>
</evidence>
<comment type="similarity">
    <text evidence="3 13">Belongs to the pantothenate synthetase family.</text>
</comment>
<feature type="active site" description="Proton donor" evidence="13">
    <location>
        <position position="37"/>
    </location>
</feature>
<dbReference type="InterPro" id="IPR003721">
    <property type="entry name" value="Pantoate_ligase"/>
</dbReference>
<keyword evidence="9 13" id="KW-0547">Nucleotide-binding</keyword>
<gene>
    <name evidence="13" type="primary">panC</name>
    <name evidence="14" type="ORF">CHH72_03020</name>
</gene>
<dbReference type="FunFam" id="3.40.50.620:FF:000114">
    <property type="entry name" value="Pantothenate synthetase"/>
    <property type="match status" value="1"/>
</dbReference>
<proteinExistence type="inferred from homology"/>
<evidence type="ECO:0000256" key="9">
    <source>
        <dbReference type="ARBA" id="ARBA00022741"/>
    </source>
</evidence>
<dbReference type="SMR" id="A0A268P2I3"/>
<dbReference type="Pfam" id="PF02569">
    <property type="entry name" value="Pantoate_ligase"/>
    <property type="match status" value="1"/>
</dbReference>
<comment type="subunit">
    <text evidence="13">Homodimer.</text>
</comment>
<dbReference type="PANTHER" id="PTHR21299:SF1">
    <property type="entry name" value="PANTOATE--BETA-ALANINE LIGASE"/>
    <property type="match status" value="1"/>
</dbReference>
<dbReference type="RefSeq" id="WP_011246909.1">
    <property type="nucleotide sequence ID" value="NZ_BOQQ01000003.1"/>
</dbReference>
<evidence type="ECO:0000256" key="8">
    <source>
        <dbReference type="ARBA" id="ARBA00022655"/>
    </source>
</evidence>
<dbReference type="GO" id="GO:0015940">
    <property type="term" value="P:pantothenate biosynthetic process"/>
    <property type="evidence" value="ECO:0007669"/>
    <property type="project" value="UniProtKB-UniRule"/>
</dbReference>
<dbReference type="GO" id="GO:0005524">
    <property type="term" value="F:ATP binding"/>
    <property type="evidence" value="ECO:0007669"/>
    <property type="project" value="UniProtKB-KW"/>
</dbReference>
<dbReference type="GO" id="GO:0004592">
    <property type="term" value="F:pantoate-beta-alanine ligase activity"/>
    <property type="evidence" value="ECO:0007669"/>
    <property type="project" value="UniProtKB-UniRule"/>
</dbReference>
<feature type="binding site" evidence="13">
    <location>
        <begin position="30"/>
        <end position="37"/>
    </location>
    <ligand>
        <name>ATP</name>
        <dbReference type="ChEBI" id="CHEBI:30616"/>
    </ligand>
</feature>
<keyword evidence="10 13" id="KW-0067">ATP-binding</keyword>
<evidence type="ECO:0000256" key="4">
    <source>
        <dbReference type="ARBA" id="ARBA00012219"/>
    </source>
</evidence>
<keyword evidence="7 13" id="KW-0436">Ligase</keyword>
<comment type="miscellaneous">
    <text evidence="13">The reaction proceeds by a bi uni uni bi ping pong mechanism.</text>
</comment>
<feature type="binding site" evidence="13">
    <location>
        <position position="61"/>
    </location>
    <ligand>
        <name>beta-alanine</name>
        <dbReference type="ChEBI" id="CHEBI:57966"/>
    </ligand>
</feature>
<evidence type="ECO:0000256" key="6">
    <source>
        <dbReference type="ARBA" id="ARBA00022490"/>
    </source>
</evidence>
<feature type="binding site" evidence="13">
    <location>
        <begin position="184"/>
        <end position="187"/>
    </location>
    <ligand>
        <name>ATP</name>
        <dbReference type="ChEBI" id="CHEBI:30616"/>
    </ligand>
</feature>
<evidence type="ECO:0000256" key="7">
    <source>
        <dbReference type="ARBA" id="ARBA00022598"/>
    </source>
</evidence>
<dbReference type="InterPro" id="IPR014729">
    <property type="entry name" value="Rossmann-like_a/b/a_fold"/>
</dbReference>
<keyword evidence="6 13" id="KW-0963">Cytoplasm</keyword>
<dbReference type="Gene3D" id="3.30.1300.10">
    <property type="entry name" value="Pantoate-beta-alanine ligase, C-terminal domain"/>
    <property type="match status" value="1"/>
</dbReference>